<dbReference type="GO" id="GO:0016747">
    <property type="term" value="F:acyltransferase activity, transferring groups other than amino-acyl groups"/>
    <property type="evidence" value="ECO:0007669"/>
    <property type="project" value="InterPro"/>
</dbReference>
<reference evidence="2" key="2">
    <citation type="journal article" date="2021" name="PeerJ">
        <title>Extensive microbial diversity within the chicken gut microbiome revealed by metagenomics and culture.</title>
        <authorList>
            <person name="Gilroy R."/>
            <person name="Ravi A."/>
            <person name="Getino M."/>
            <person name="Pursley I."/>
            <person name="Horton D.L."/>
            <person name="Alikhan N.F."/>
            <person name="Baker D."/>
            <person name="Gharbi K."/>
            <person name="Hall N."/>
            <person name="Watson M."/>
            <person name="Adriaenssens E.M."/>
            <person name="Foster-Nyarko E."/>
            <person name="Jarju S."/>
            <person name="Secka A."/>
            <person name="Antonio M."/>
            <person name="Oren A."/>
            <person name="Chaudhuri R.R."/>
            <person name="La Ragione R."/>
            <person name="Hildebrand F."/>
            <person name="Pallen M.J."/>
        </authorList>
    </citation>
    <scope>NUCLEOTIDE SEQUENCE</scope>
    <source>
        <strain evidence="2">1063</strain>
    </source>
</reference>
<dbReference type="InterPro" id="IPR051531">
    <property type="entry name" value="N-acetyltransferase"/>
</dbReference>
<dbReference type="Gene3D" id="3.40.630.30">
    <property type="match status" value="1"/>
</dbReference>
<evidence type="ECO:0000313" key="3">
    <source>
        <dbReference type="Proteomes" id="UP000824088"/>
    </source>
</evidence>
<dbReference type="PANTHER" id="PTHR43792">
    <property type="entry name" value="GNAT FAMILY, PUTATIVE (AFU_ORTHOLOGUE AFUA_3G00765)-RELATED-RELATED"/>
    <property type="match status" value="1"/>
</dbReference>
<dbReference type="InterPro" id="IPR000182">
    <property type="entry name" value="GNAT_dom"/>
</dbReference>
<gene>
    <name evidence="2" type="ORF">IAD51_02310</name>
</gene>
<dbReference type="PANTHER" id="PTHR43792:SF1">
    <property type="entry name" value="N-ACETYLTRANSFERASE DOMAIN-CONTAINING PROTEIN"/>
    <property type="match status" value="1"/>
</dbReference>
<accession>A0A9D1HRN1</accession>
<dbReference type="Proteomes" id="UP000824088">
    <property type="component" value="Unassembled WGS sequence"/>
</dbReference>
<dbReference type="Pfam" id="PF13302">
    <property type="entry name" value="Acetyltransf_3"/>
    <property type="match status" value="1"/>
</dbReference>
<name>A0A9D1HRN1_9FIRM</name>
<proteinExistence type="predicted"/>
<dbReference type="PROSITE" id="PS51186">
    <property type="entry name" value="GNAT"/>
    <property type="match status" value="1"/>
</dbReference>
<feature type="domain" description="N-acetyltransferase" evidence="1">
    <location>
        <begin position="12"/>
        <end position="174"/>
    </location>
</feature>
<evidence type="ECO:0000259" key="1">
    <source>
        <dbReference type="PROSITE" id="PS51186"/>
    </source>
</evidence>
<protein>
    <submittedName>
        <fullName evidence="2">GNAT family N-acetyltransferase</fullName>
    </submittedName>
</protein>
<comment type="caution">
    <text evidence="2">The sequence shown here is derived from an EMBL/GenBank/DDBJ whole genome shotgun (WGS) entry which is preliminary data.</text>
</comment>
<organism evidence="2 3">
    <name type="scientific">Candidatus Limadaptatus stercorigallinarum</name>
    <dbReference type="NCBI Taxonomy" id="2840845"/>
    <lineage>
        <taxon>Bacteria</taxon>
        <taxon>Bacillati</taxon>
        <taxon>Bacillota</taxon>
        <taxon>Clostridia</taxon>
        <taxon>Eubacteriales</taxon>
        <taxon>Candidatus Limadaptatus</taxon>
    </lineage>
</organism>
<dbReference type="InterPro" id="IPR016181">
    <property type="entry name" value="Acyl_CoA_acyltransferase"/>
</dbReference>
<reference evidence="2" key="1">
    <citation type="submission" date="2020-10" db="EMBL/GenBank/DDBJ databases">
        <authorList>
            <person name="Gilroy R."/>
        </authorList>
    </citation>
    <scope>NUCLEOTIDE SEQUENCE</scope>
    <source>
        <strain evidence="2">1063</strain>
    </source>
</reference>
<sequence>MEHNAVLTTKRLILRRLTSEDLPLLKLSLCDPETMYAYEHGFSDEEAADWLQRQLERYEKDGCGLWGVVLKDTGAFIGQCGITMQPLEGGTVPEIGYVFDRRFWGHGYATEAAAGCMEYGFGVMGAQELFSIIRDNNLPSANVAKRNGMTPRGAIVKHYYGIDMPHTVWSVTREEYERFRAR</sequence>
<dbReference type="SUPFAM" id="SSF55729">
    <property type="entry name" value="Acyl-CoA N-acyltransferases (Nat)"/>
    <property type="match status" value="1"/>
</dbReference>
<dbReference type="EMBL" id="DVMN01000041">
    <property type="protein sequence ID" value="HIU21059.1"/>
    <property type="molecule type" value="Genomic_DNA"/>
</dbReference>
<dbReference type="AlphaFoldDB" id="A0A9D1HRN1"/>
<evidence type="ECO:0000313" key="2">
    <source>
        <dbReference type="EMBL" id="HIU21059.1"/>
    </source>
</evidence>